<evidence type="ECO:0000313" key="2">
    <source>
        <dbReference type="Proteomes" id="UP000324974"/>
    </source>
</evidence>
<dbReference type="AlphaFoldDB" id="A0A5C1AQ22"/>
<gene>
    <name evidence="1" type="ORF">PX52LOC_07814</name>
</gene>
<sequence length="61" mass="6951">MTRWCRSFFDEQSAYVLASEIRKVDVQIGITHNGVELPGDEIITTTIKDGGEGRWRNCPRP</sequence>
<dbReference type="RefSeq" id="WP_149114966.1">
    <property type="nucleotide sequence ID" value="NZ_CP042425.1"/>
</dbReference>
<dbReference type="Proteomes" id="UP000324974">
    <property type="component" value="Chromosome"/>
</dbReference>
<reference evidence="2" key="1">
    <citation type="submission" date="2019-08" db="EMBL/GenBank/DDBJ databases">
        <title>Limnoglobus roseus gen. nov., sp. nov., a novel freshwater planctomycete with a giant genome from the family Gemmataceae.</title>
        <authorList>
            <person name="Kulichevskaya I.S."/>
            <person name="Naumoff D.G."/>
            <person name="Miroshnikov K."/>
            <person name="Ivanova A."/>
            <person name="Philippov D.A."/>
            <person name="Hakobyan A."/>
            <person name="Rijpstra I.C."/>
            <person name="Sinninghe Damste J.S."/>
            <person name="Liesack W."/>
            <person name="Dedysh S.N."/>
        </authorList>
    </citation>
    <scope>NUCLEOTIDE SEQUENCE [LARGE SCALE GENOMIC DNA]</scope>
    <source>
        <strain evidence="2">PX52</strain>
    </source>
</reference>
<accession>A0A5C1AQ22</accession>
<organism evidence="1 2">
    <name type="scientific">Limnoglobus roseus</name>
    <dbReference type="NCBI Taxonomy" id="2598579"/>
    <lineage>
        <taxon>Bacteria</taxon>
        <taxon>Pseudomonadati</taxon>
        <taxon>Planctomycetota</taxon>
        <taxon>Planctomycetia</taxon>
        <taxon>Gemmatales</taxon>
        <taxon>Gemmataceae</taxon>
        <taxon>Limnoglobus</taxon>
    </lineage>
</organism>
<name>A0A5C1AQ22_9BACT</name>
<keyword evidence="2" id="KW-1185">Reference proteome</keyword>
<evidence type="ECO:0000313" key="1">
    <source>
        <dbReference type="EMBL" id="QEL20705.1"/>
    </source>
</evidence>
<proteinExistence type="predicted"/>
<dbReference type="EMBL" id="CP042425">
    <property type="protein sequence ID" value="QEL20705.1"/>
    <property type="molecule type" value="Genomic_DNA"/>
</dbReference>
<dbReference type="KEGG" id="lrs:PX52LOC_07814"/>
<protein>
    <submittedName>
        <fullName evidence="1">Uncharacterized protein</fullName>
    </submittedName>
</protein>